<evidence type="ECO:0000256" key="4">
    <source>
        <dbReference type="ARBA" id="ARBA00023015"/>
    </source>
</evidence>
<dbReference type="InterPro" id="IPR036236">
    <property type="entry name" value="Znf_C2H2_sf"/>
</dbReference>
<dbReference type="Pfam" id="PF14372">
    <property type="entry name" value="hAT-like_RNase-H"/>
    <property type="match status" value="1"/>
</dbReference>
<evidence type="ECO:0000259" key="9">
    <source>
        <dbReference type="PROSITE" id="PS50808"/>
    </source>
</evidence>
<dbReference type="InterPro" id="IPR003656">
    <property type="entry name" value="Znf_BED"/>
</dbReference>
<evidence type="ECO:0000256" key="5">
    <source>
        <dbReference type="ARBA" id="ARBA00023125"/>
    </source>
</evidence>
<keyword evidence="3" id="KW-0862">Zinc</keyword>
<dbReference type="GO" id="GO:0003677">
    <property type="term" value="F:DNA binding"/>
    <property type="evidence" value="ECO:0007669"/>
    <property type="project" value="UniProtKB-KW"/>
</dbReference>
<dbReference type="SUPFAM" id="SSF53098">
    <property type="entry name" value="Ribonuclease H-like"/>
    <property type="match status" value="1"/>
</dbReference>
<evidence type="ECO:0000256" key="2">
    <source>
        <dbReference type="ARBA" id="ARBA00022771"/>
    </source>
</evidence>
<feature type="region of interest" description="Disordered" evidence="8">
    <location>
        <begin position="530"/>
        <end position="552"/>
    </location>
</feature>
<dbReference type="Pfam" id="PF02892">
    <property type="entry name" value="zf-BED"/>
    <property type="match status" value="1"/>
</dbReference>
<organism evidence="10">
    <name type="scientific">Sesamum latifolium</name>
    <dbReference type="NCBI Taxonomy" id="2727402"/>
    <lineage>
        <taxon>Eukaryota</taxon>
        <taxon>Viridiplantae</taxon>
        <taxon>Streptophyta</taxon>
        <taxon>Embryophyta</taxon>
        <taxon>Tracheophyta</taxon>
        <taxon>Spermatophyta</taxon>
        <taxon>Magnoliopsida</taxon>
        <taxon>eudicotyledons</taxon>
        <taxon>Gunneridae</taxon>
        <taxon>Pentapetalae</taxon>
        <taxon>asterids</taxon>
        <taxon>lamiids</taxon>
        <taxon>Lamiales</taxon>
        <taxon>Pedaliaceae</taxon>
        <taxon>Sesamum</taxon>
    </lineage>
</organism>
<keyword evidence="6" id="KW-0804">Transcription</keyword>
<dbReference type="InterPro" id="IPR052035">
    <property type="entry name" value="ZnF_BED_domain_contain"/>
</dbReference>
<protein>
    <submittedName>
        <fullName evidence="10">AC transposase</fullName>
    </submittedName>
</protein>
<comment type="caution">
    <text evidence="10">The sequence shown here is derived from an EMBL/GenBank/DDBJ whole genome shotgun (WGS) entry which is preliminary data.</text>
</comment>
<reference evidence="10" key="1">
    <citation type="submission" date="2020-06" db="EMBL/GenBank/DDBJ databases">
        <authorList>
            <person name="Li T."/>
            <person name="Hu X."/>
            <person name="Zhang T."/>
            <person name="Song X."/>
            <person name="Zhang H."/>
            <person name="Dai N."/>
            <person name="Sheng W."/>
            <person name="Hou X."/>
            <person name="Wei L."/>
        </authorList>
    </citation>
    <scope>NUCLEOTIDE SEQUENCE</scope>
    <source>
        <strain evidence="10">KEN1</strain>
        <tissue evidence="10">Leaf</tissue>
    </source>
</reference>
<reference evidence="10" key="2">
    <citation type="journal article" date="2024" name="Plant">
        <title>Genomic evolution and insights into agronomic trait innovations of Sesamum species.</title>
        <authorList>
            <person name="Miao H."/>
            <person name="Wang L."/>
            <person name="Qu L."/>
            <person name="Liu H."/>
            <person name="Sun Y."/>
            <person name="Le M."/>
            <person name="Wang Q."/>
            <person name="Wei S."/>
            <person name="Zheng Y."/>
            <person name="Lin W."/>
            <person name="Duan Y."/>
            <person name="Cao H."/>
            <person name="Xiong S."/>
            <person name="Wang X."/>
            <person name="Wei L."/>
            <person name="Li C."/>
            <person name="Ma Q."/>
            <person name="Ju M."/>
            <person name="Zhao R."/>
            <person name="Li G."/>
            <person name="Mu C."/>
            <person name="Tian Q."/>
            <person name="Mei H."/>
            <person name="Zhang T."/>
            <person name="Gao T."/>
            <person name="Zhang H."/>
        </authorList>
    </citation>
    <scope>NUCLEOTIDE SEQUENCE</scope>
    <source>
        <strain evidence="10">KEN1</strain>
    </source>
</reference>
<name>A0AAW2WYE7_9LAMI</name>
<feature type="compositionally biased region" description="Low complexity" evidence="8">
    <location>
        <begin position="535"/>
        <end position="552"/>
    </location>
</feature>
<dbReference type="SMART" id="SM00614">
    <property type="entry name" value="ZnF_BED"/>
    <property type="match status" value="1"/>
</dbReference>
<dbReference type="SUPFAM" id="SSF140996">
    <property type="entry name" value="Hermes dimerisation domain"/>
    <property type="match status" value="1"/>
</dbReference>
<dbReference type="PANTHER" id="PTHR46481:SF7">
    <property type="entry name" value="ZINC FINGER BED DOMAIN-CONTAINING PROTEIN RICESLEEPER 2-LIKE"/>
    <property type="match status" value="1"/>
</dbReference>
<keyword evidence="5" id="KW-0238">DNA-binding</keyword>
<proteinExistence type="predicted"/>
<evidence type="ECO:0000256" key="1">
    <source>
        <dbReference type="ARBA" id="ARBA00022723"/>
    </source>
</evidence>
<gene>
    <name evidence="10" type="ORF">Slati_1778700</name>
</gene>
<accession>A0AAW2WYE7</accession>
<keyword evidence="4" id="KW-0805">Transcription regulation</keyword>
<dbReference type="InterPro" id="IPR025525">
    <property type="entry name" value="hAT-like_transposase_RNase-H"/>
</dbReference>
<dbReference type="EMBL" id="JACGWN010000006">
    <property type="protein sequence ID" value="KAL0446508.1"/>
    <property type="molecule type" value="Genomic_DNA"/>
</dbReference>
<evidence type="ECO:0000256" key="6">
    <source>
        <dbReference type="ARBA" id="ARBA00023163"/>
    </source>
</evidence>
<dbReference type="GO" id="GO:0008270">
    <property type="term" value="F:zinc ion binding"/>
    <property type="evidence" value="ECO:0007669"/>
    <property type="project" value="UniProtKB-KW"/>
</dbReference>
<dbReference type="PROSITE" id="PS50808">
    <property type="entry name" value="ZF_BED"/>
    <property type="match status" value="1"/>
</dbReference>
<evidence type="ECO:0000256" key="7">
    <source>
        <dbReference type="PROSITE-ProRule" id="PRU00027"/>
    </source>
</evidence>
<dbReference type="SUPFAM" id="SSF57667">
    <property type="entry name" value="beta-beta-alpha zinc fingers"/>
    <property type="match status" value="1"/>
</dbReference>
<dbReference type="InterPro" id="IPR012337">
    <property type="entry name" value="RNaseH-like_sf"/>
</dbReference>
<keyword evidence="2 7" id="KW-0863">Zinc-finger</keyword>
<sequence length="583" mass="67491">MSNYDGIGSHSQTQSNSSLNAQIVDMDGLNDQVSGDRLENVEHYFEDNIDVELEGGDEEEDIVGDSKKRKKRVVTSRSPWWDHYTKFQCEKDNVQKAKCKYCGREIKADPKAHGTRPLRSHYESCKKKPQEITRNQNQLSFVPTRMGDRDAPLVNWRFDQDKTREALCHMLVVDELPFKLVEHPGFRHFLSVACPMFAIPSRRTITKDIFNVYVSERARLKSFIKEHAQRVCITTDTWTSIQRVNYMCMTAHFIDDDWNLHKRILNFCPIIGHKSEEIGKGVEKCLLDWGIDKVFSITVDNASSNDGAIAYLKKKFDNWGQNILGGRYMHMRCMAHIVNLVMQDGLKGKDEHEAISRIRGAISLKRAFDAYEDVDLAYKNDLLRQPFDGIPTDYDWERAKVLVTFLRHFYNLTLRISGALYVTSNLVFREIYEVELLLRHWLSSSDVELNEMARKMKEKYDKYWGSIERINIILYYAVILDPRHKLEFLEFIFDKLYGGTEKCDVMKEQVRDGLHELFNDYKLRYGHTLQGTPGSPGSSFSRVSSSSSSSVGTSMQFLDHEVIRTFTIEQEFSMYKTGGKGIA</sequence>
<keyword evidence="1" id="KW-0479">Metal-binding</keyword>
<feature type="domain" description="BED-type" evidence="9">
    <location>
        <begin position="75"/>
        <end position="132"/>
    </location>
</feature>
<dbReference type="PANTHER" id="PTHR46481">
    <property type="entry name" value="ZINC FINGER BED DOMAIN-CONTAINING PROTEIN 4"/>
    <property type="match status" value="1"/>
</dbReference>
<dbReference type="AlphaFoldDB" id="A0AAW2WYE7"/>
<evidence type="ECO:0000256" key="8">
    <source>
        <dbReference type="SAM" id="MobiDB-lite"/>
    </source>
</evidence>
<evidence type="ECO:0000256" key="3">
    <source>
        <dbReference type="ARBA" id="ARBA00022833"/>
    </source>
</evidence>
<evidence type="ECO:0000313" key="10">
    <source>
        <dbReference type="EMBL" id="KAL0446508.1"/>
    </source>
</evidence>